<dbReference type="Pfam" id="PF06772">
    <property type="entry name" value="LtrA"/>
    <property type="match status" value="1"/>
</dbReference>
<evidence type="ECO:0000313" key="2">
    <source>
        <dbReference type="EMBL" id="MEU8138792.1"/>
    </source>
</evidence>
<evidence type="ECO:0000256" key="1">
    <source>
        <dbReference type="SAM" id="Phobius"/>
    </source>
</evidence>
<dbReference type="EMBL" id="JBEZFP010000139">
    <property type="protein sequence ID" value="MEU8138792.1"/>
    <property type="molecule type" value="Genomic_DNA"/>
</dbReference>
<accession>A0ABV3DTJ5</accession>
<keyword evidence="1" id="KW-1133">Transmembrane helix</keyword>
<feature type="transmembrane region" description="Helical" evidence="1">
    <location>
        <begin position="48"/>
        <end position="70"/>
    </location>
</feature>
<dbReference type="PANTHER" id="PTHR36840:SF1">
    <property type="entry name" value="BLL5714 PROTEIN"/>
    <property type="match status" value="1"/>
</dbReference>
<keyword evidence="1" id="KW-0472">Membrane</keyword>
<evidence type="ECO:0000313" key="3">
    <source>
        <dbReference type="Proteomes" id="UP001551482"/>
    </source>
</evidence>
<comment type="caution">
    <text evidence="2">The sequence shown here is derived from an EMBL/GenBank/DDBJ whole genome shotgun (WGS) entry which is preliminary data.</text>
</comment>
<feature type="transmembrane region" description="Helical" evidence="1">
    <location>
        <begin position="82"/>
        <end position="102"/>
    </location>
</feature>
<feature type="transmembrane region" description="Helical" evidence="1">
    <location>
        <begin position="196"/>
        <end position="217"/>
    </location>
</feature>
<gene>
    <name evidence="2" type="ORF">AB0C36_35490</name>
</gene>
<organism evidence="2 3">
    <name type="scientific">Streptodolium elevatio</name>
    <dbReference type="NCBI Taxonomy" id="3157996"/>
    <lineage>
        <taxon>Bacteria</taxon>
        <taxon>Bacillati</taxon>
        <taxon>Actinomycetota</taxon>
        <taxon>Actinomycetes</taxon>
        <taxon>Kitasatosporales</taxon>
        <taxon>Streptomycetaceae</taxon>
        <taxon>Streptodolium</taxon>
    </lineage>
</organism>
<feature type="transmembrane region" description="Helical" evidence="1">
    <location>
        <begin position="162"/>
        <end position="184"/>
    </location>
</feature>
<dbReference type="Proteomes" id="UP001551482">
    <property type="component" value="Unassembled WGS sequence"/>
</dbReference>
<keyword evidence="1" id="KW-0812">Transmembrane</keyword>
<proteinExistence type="predicted"/>
<feature type="transmembrane region" description="Helical" evidence="1">
    <location>
        <begin position="337"/>
        <end position="369"/>
    </location>
</feature>
<protein>
    <submittedName>
        <fullName evidence="2">Low temperature requirement protein A</fullName>
    </submittedName>
</protein>
<name>A0ABV3DTJ5_9ACTN</name>
<feature type="transmembrane region" description="Helical" evidence="1">
    <location>
        <begin position="223"/>
        <end position="243"/>
    </location>
</feature>
<sequence>MTLPKSGPDEAVQSAERVSTLELFFDLVFVFTVTQLTAALARDLTLTGITRVVIMLAILWWMYSGHVWLNNAAPPTTPARRCLLMIGMAGFLVVSLAIPHAFVDGDSATAFGWGYLVVALVHTAMFATSGAGRAALARIAPVNLASAVLVVVGAYLEDTTQIATWAAAAVVQIAAPHLLDAMRFPLRAGHFVERHGLVVVIALGESVIAIGAGAQGLELDLKLIATAVLTLMLCFALWWAYFGDDEESRTAEAMDAMPLRARSLRALTVYGYGHYALLLGILLFAAGVKSAVAHPADRLDAAQACSLAGGLALFLAANVVTRFTFRIHPNSYRVGAVLSLAATIPLGMFASALAEVAAIVAVLTVAGVLETQRYRDPREAAAEADPGGNLRV</sequence>
<feature type="transmembrane region" description="Helical" evidence="1">
    <location>
        <begin position="264"/>
        <end position="286"/>
    </location>
</feature>
<keyword evidence="3" id="KW-1185">Reference proteome</keyword>
<reference evidence="2 3" key="1">
    <citation type="submission" date="2024-06" db="EMBL/GenBank/DDBJ databases">
        <title>The Natural Products Discovery Center: Release of the First 8490 Sequenced Strains for Exploring Actinobacteria Biosynthetic Diversity.</title>
        <authorList>
            <person name="Kalkreuter E."/>
            <person name="Kautsar S.A."/>
            <person name="Yang D."/>
            <person name="Bader C.D."/>
            <person name="Teijaro C.N."/>
            <person name="Fluegel L."/>
            <person name="Davis C.M."/>
            <person name="Simpson J.R."/>
            <person name="Lauterbach L."/>
            <person name="Steele A.D."/>
            <person name="Gui C."/>
            <person name="Meng S."/>
            <person name="Li G."/>
            <person name="Viehrig K."/>
            <person name="Ye F."/>
            <person name="Su P."/>
            <person name="Kiefer A.F."/>
            <person name="Nichols A."/>
            <person name="Cepeda A.J."/>
            <person name="Yan W."/>
            <person name="Fan B."/>
            <person name="Jiang Y."/>
            <person name="Adhikari A."/>
            <person name="Zheng C.-J."/>
            <person name="Schuster L."/>
            <person name="Cowan T.M."/>
            <person name="Smanski M.J."/>
            <person name="Chevrette M.G."/>
            <person name="De Carvalho L.P.S."/>
            <person name="Shen B."/>
        </authorList>
    </citation>
    <scope>NUCLEOTIDE SEQUENCE [LARGE SCALE GENOMIC DNA]</scope>
    <source>
        <strain evidence="2 3">NPDC048946</strain>
    </source>
</reference>
<dbReference type="InterPro" id="IPR010640">
    <property type="entry name" value="Low_temperature_requirement_A"/>
</dbReference>
<feature type="transmembrane region" description="Helical" evidence="1">
    <location>
        <begin position="306"/>
        <end position="325"/>
    </location>
</feature>
<feature type="transmembrane region" description="Helical" evidence="1">
    <location>
        <begin position="135"/>
        <end position="156"/>
    </location>
</feature>
<dbReference type="RefSeq" id="WP_358362483.1">
    <property type="nucleotide sequence ID" value="NZ_JBEZFP010000139.1"/>
</dbReference>
<feature type="transmembrane region" description="Helical" evidence="1">
    <location>
        <begin position="108"/>
        <end position="128"/>
    </location>
</feature>
<dbReference type="PANTHER" id="PTHR36840">
    <property type="entry name" value="BLL5714 PROTEIN"/>
    <property type="match status" value="1"/>
</dbReference>